<dbReference type="AlphaFoldDB" id="A0A1S2NGS0"/>
<name>A0A1S2NGS0_9BURK</name>
<dbReference type="Proteomes" id="UP000180246">
    <property type="component" value="Unassembled WGS sequence"/>
</dbReference>
<accession>A0A1S2NGS0</accession>
<evidence type="ECO:0000259" key="1">
    <source>
        <dbReference type="Pfam" id="PF04366"/>
    </source>
</evidence>
<dbReference type="PANTHER" id="PTHR15629">
    <property type="entry name" value="SH3YL1 PROTEIN"/>
    <property type="match status" value="1"/>
</dbReference>
<gene>
    <name evidence="2" type="ORF">LO55_3727</name>
</gene>
<organism evidence="2 3">
    <name type="scientific">Massilia timonae</name>
    <dbReference type="NCBI Taxonomy" id="47229"/>
    <lineage>
        <taxon>Bacteria</taxon>
        <taxon>Pseudomonadati</taxon>
        <taxon>Pseudomonadota</taxon>
        <taxon>Betaproteobacteria</taxon>
        <taxon>Burkholderiales</taxon>
        <taxon>Oxalobacteraceae</taxon>
        <taxon>Telluria group</taxon>
        <taxon>Massilia</taxon>
    </lineage>
</organism>
<feature type="domain" description="Ysc84 actin-binding" evidence="1">
    <location>
        <begin position="108"/>
        <end position="222"/>
    </location>
</feature>
<dbReference type="Pfam" id="PF04366">
    <property type="entry name" value="Ysc84"/>
    <property type="match status" value="1"/>
</dbReference>
<protein>
    <recommendedName>
        <fullName evidence="1">Ysc84 actin-binding domain-containing protein</fullName>
    </recommendedName>
</protein>
<comment type="caution">
    <text evidence="2">The sequence shown here is derived from an EMBL/GenBank/DDBJ whole genome shotgun (WGS) entry which is preliminary data.</text>
</comment>
<dbReference type="RefSeq" id="WP_071363854.1">
    <property type="nucleotide sequence ID" value="NZ_JRYB01000001.1"/>
</dbReference>
<dbReference type="InterPro" id="IPR007461">
    <property type="entry name" value="Ysc84_actin-binding"/>
</dbReference>
<evidence type="ECO:0000313" key="2">
    <source>
        <dbReference type="EMBL" id="OIJ44235.1"/>
    </source>
</evidence>
<sequence>MPTSLHNTTRRSCVIAAVAALGLAACTSQPTRDETQAQVDAAQATLANFVRDPDMTWFREHVGSAKAVLISPQIVQAGFIVGGSGGSAVLISRDGETWAGPAFYRIAAGSVGLQAGAQASEMVALIMSEKGVNSLLSTSFKLGGDVSVAAGPVGAGTGAPINADMVVYTRSKGLYGGLNLDGTVISVDDGRNHAYYGRAATPVDILVSHSVSNPHGQSLARVASSAVGE</sequence>
<dbReference type="CDD" id="cd11524">
    <property type="entry name" value="SYLF"/>
    <property type="match status" value="1"/>
</dbReference>
<dbReference type="PANTHER" id="PTHR15629:SF2">
    <property type="entry name" value="SH3 DOMAIN-CONTAINING YSC84-LIKE PROTEIN 1"/>
    <property type="match status" value="1"/>
</dbReference>
<dbReference type="EMBL" id="JRYB01000001">
    <property type="protein sequence ID" value="OIJ44235.1"/>
    <property type="molecule type" value="Genomic_DNA"/>
</dbReference>
<dbReference type="InterPro" id="IPR051702">
    <property type="entry name" value="SH3_domain_YSC84-like"/>
</dbReference>
<dbReference type="GO" id="GO:0035091">
    <property type="term" value="F:phosphatidylinositol binding"/>
    <property type="evidence" value="ECO:0007669"/>
    <property type="project" value="TreeGrafter"/>
</dbReference>
<evidence type="ECO:0000313" key="3">
    <source>
        <dbReference type="Proteomes" id="UP000180246"/>
    </source>
</evidence>
<reference evidence="2 3" key="1">
    <citation type="submission" date="2014-10" db="EMBL/GenBank/DDBJ databases">
        <authorList>
            <person name="Seo M.-J."/>
            <person name="Seok Y.J."/>
            <person name="Cha I.-T."/>
        </authorList>
    </citation>
    <scope>NUCLEOTIDE SEQUENCE [LARGE SCALE GENOMIC DNA]</scope>
    <source>
        <strain evidence="2 3">NEU</strain>
    </source>
</reference>
<proteinExistence type="predicted"/>